<reference evidence="1 2" key="1">
    <citation type="submission" date="2012-02" db="EMBL/GenBank/DDBJ databases">
        <title>Improved High-Quality Draft genome of Joostella marina DSM 19592.</title>
        <authorList>
            <consortium name="US DOE Joint Genome Institute (JGI-PGF)"/>
            <person name="Lucas S."/>
            <person name="Copeland A."/>
            <person name="Lapidus A."/>
            <person name="Bruce D."/>
            <person name="Goodwin L."/>
            <person name="Pitluck S."/>
            <person name="Peters L."/>
            <person name="Chertkov O."/>
            <person name="Ovchinnikova G."/>
            <person name="Kyrpides N."/>
            <person name="Mavromatis K."/>
            <person name="Detter J.C."/>
            <person name="Han C."/>
            <person name="Land M."/>
            <person name="Hauser L."/>
            <person name="Markowitz V."/>
            <person name="Cheng J.-F."/>
            <person name="Hugenholtz P."/>
            <person name="Woyke T."/>
            <person name="Wu D."/>
            <person name="Tindall B."/>
            <person name="Brambilla E."/>
            <person name="Klenk H.-P."/>
            <person name="Eisen J.A."/>
        </authorList>
    </citation>
    <scope>NUCLEOTIDE SEQUENCE [LARGE SCALE GENOMIC DNA]</scope>
    <source>
        <strain evidence="1 2">DSM 19592</strain>
    </source>
</reference>
<name>I3C706_9FLAO</name>
<protein>
    <submittedName>
        <fullName evidence="1">Uncharacterized protein</fullName>
    </submittedName>
</protein>
<sequence length="72" mass="8402">MVSVENNTILVFCLESVKAHFKSKYKIIIFKFDSVTSRRCGYHLDIEGNGEMARQMISRFKKLRSKELLTSK</sequence>
<gene>
    <name evidence="1" type="ORF">JoomaDRAFT_2420</name>
</gene>
<evidence type="ECO:0000313" key="1">
    <source>
        <dbReference type="EMBL" id="EIJ39399.1"/>
    </source>
</evidence>
<proteinExistence type="predicted"/>
<dbReference type="HOGENOM" id="CLU_2716985_0_0_10"/>
<accession>I3C706</accession>
<organism evidence="1 2">
    <name type="scientific">Galbibacter orientalis DSM 19592</name>
    <dbReference type="NCBI Taxonomy" id="926559"/>
    <lineage>
        <taxon>Bacteria</taxon>
        <taxon>Pseudomonadati</taxon>
        <taxon>Bacteroidota</taxon>
        <taxon>Flavobacteriia</taxon>
        <taxon>Flavobacteriales</taxon>
        <taxon>Flavobacteriaceae</taxon>
        <taxon>Galbibacter</taxon>
    </lineage>
</organism>
<evidence type="ECO:0000313" key="2">
    <source>
        <dbReference type="Proteomes" id="UP000004690"/>
    </source>
</evidence>
<keyword evidence="2" id="KW-1185">Reference proteome</keyword>
<dbReference type="EMBL" id="JH651379">
    <property type="protein sequence ID" value="EIJ39399.1"/>
    <property type="molecule type" value="Genomic_DNA"/>
</dbReference>
<dbReference type="Proteomes" id="UP000004690">
    <property type="component" value="Unassembled WGS sequence"/>
</dbReference>
<dbReference type="AlphaFoldDB" id="I3C706"/>